<protein>
    <submittedName>
        <fullName evidence="1">Competence protein</fullName>
    </submittedName>
</protein>
<dbReference type="Pfam" id="PF06338">
    <property type="entry name" value="ComK"/>
    <property type="match status" value="1"/>
</dbReference>
<organism evidence="1 2">
    <name type="scientific">Pontibacillus marinus BH030004 = DSM 16465</name>
    <dbReference type="NCBI Taxonomy" id="1385511"/>
    <lineage>
        <taxon>Bacteria</taxon>
        <taxon>Bacillati</taxon>
        <taxon>Bacillota</taxon>
        <taxon>Bacilli</taxon>
        <taxon>Bacillales</taxon>
        <taxon>Bacillaceae</taxon>
        <taxon>Pontibacillus</taxon>
    </lineage>
</organism>
<dbReference type="AlphaFoldDB" id="A0A0A5GKG6"/>
<dbReference type="Proteomes" id="UP000030403">
    <property type="component" value="Unassembled WGS sequence"/>
</dbReference>
<reference evidence="1 2" key="1">
    <citation type="submission" date="2013-08" db="EMBL/GenBank/DDBJ databases">
        <authorList>
            <person name="Huang J."/>
            <person name="Wang G."/>
        </authorList>
    </citation>
    <scope>NUCLEOTIDE SEQUENCE [LARGE SCALE GENOMIC DNA]</scope>
    <source>
        <strain evidence="1 2">BH030004</strain>
    </source>
</reference>
<name>A0A0A5GKG6_9BACI</name>
<dbReference type="InterPro" id="IPR010461">
    <property type="entry name" value="ComK"/>
</dbReference>
<keyword evidence="2" id="KW-1185">Reference proteome</keyword>
<evidence type="ECO:0000313" key="2">
    <source>
        <dbReference type="Proteomes" id="UP000030403"/>
    </source>
</evidence>
<gene>
    <name evidence="1" type="ORF">N783_00150</name>
</gene>
<comment type="caution">
    <text evidence="1">The sequence shown here is derived from an EMBL/GenBank/DDBJ whole genome shotgun (WGS) entry which is preliminary data.</text>
</comment>
<dbReference type="GO" id="GO:0030420">
    <property type="term" value="P:establishment of competence for transformation"/>
    <property type="evidence" value="ECO:0007669"/>
    <property type="project" value="InterPro"/>
</dbReference>
<dbReference type="eggNOG" id="COG4903">
    <property type="taxonomic scope" value="Bacteria"/>
</dbReference>
<evidence type="ECO:0000313" key="1">
    <source>
        <dbReference type="EMBL" id="KGX91723.1"/>
    </source>
</evidence>
<sequence>MNMTQTNYQLSHTTMAILPVSDEVYRAKILDSEQGEIYVKEKPLTIIENGCLEGGATYTGRRQAMVKQLGFNQKSPIPILPHLNLFAFPTVSPSQFSCIWIFPKHIKSKKAHGKHVQVAFYNNEKLMLPISTYTLIRQVNRTSHCMTRFSPWVDDILVRM</sequence>
<dbReference type="EMBL" id="AVPF01000001">
    <property type="protein sequence ID" value="KGX91723.1"/>
    <property type="molecule type" value="Genomic_DNA"/>
</dbReference>
<dbReference type="STRING" id="1385511.GCA_000425225_00224"/>
<accession>A0A0A5GKG6</accession>
<proteinExistence type="predicted"/>